<reference evidence="3" key="1">
    <citation type="submission" date="2016-10" db="EMBL/GenBank/DDBJ databases">
        <title>Sequence of Gallionella enrichment culture.</title>
        <authorList>
            <person name="Poehlein A."/>
            <person name="Muehling M."/>
            <person name="Daniel R."/>
        </authorList>
    </citation>
    <scope>NUCLEOTIDE SEQUENCE</scope>
</reference>
<organism evidence="3">
    <name type="scientific">mine drainage metagenome</name>
    <dbReference type="NCBI Taxonomy" id="410659"/>
    <lineage>
        <taxon>unclassified sequences</taxon>
        <taxon>metagenomes</taxon>
        <taxon>ecological metagenomes</taxon>
    </lineage>
</organism>
<name>A0A1J5QWI5_9ZZZZ</name>
<feature type="region of interest" description="Disordered" evidence="1">
    <location>
        <begin position="275"/>
        <end position="333"/>
    </location>
</feature>
<sequence length="414" mass="43791">MPIFELDAGRPVLVQPMQPAAGAFEAETQALVVDHLSALLNEHVFPVVRSHGAPGEPQVLALDAHGQPVVAEVVRVLDGDGLVRALQHAGATSRLSTDDLARAYVGGAHAFADDLIAFRESLPIAVRNAPSRSSGARVVVFCAEVAESVQDAVEFLRQSGRQVEILVVGVVRGHDGRRLLDVSPLGAPALLRRPTEPASHWVGPGDAFAEAIAYDPSRAGTRERRLPRPRPDIVSTGPYLGDYQGSGVPTGQHLVVTGQNPLVPATSVPRASEASVPPLAPAVPPRPAVADERPVRVPAAERLGSAGVHRDRPGDDRDASQDRAPRTRAPGSPLSAIARELGGATLVWVRERRGERFEAQLRSDGTLQLADGKIYLDPDAAARAASGVERDVDGWRTWRVGERGPTLAEAAAAV</sequence>
<evidence type="ECO:0000259" key="2">
    <source>
        <dbReference type="Pfam" id="PF18755"/>
    </source>
</evidence>
<proteinExistence type="predicted"/>
<accession>A0A1J5QWI5</accession>
<feature type="domain" description="RAMA" evidence="2">
    <location>
        <begin position="343"/>
        <end position="409"/>
    </location>
</feature>
<evidence type="ECO:0000256" key="1">
    <source>
        <dbReference type="SAM" id="MobiDB-lite"/>
    </source>
</evidence>
<gene>
    <name evidence="3" type="ORF">GALL_340180</name>
</gene>
<dbReference type="EMBL" id="MLJW01000640">
    <property type="protein sequence ID" value="OIQ84164.1"/>
    <property type="molecule type" value="Genomic_DNA"/>
</dbReference>
<dbReference type="Pfam" id="PF18755">
    <property type="entry name" value="RAMA"/>
    <property type="match status" value="1"/>
</dbReference>
<feature type="compositionally biased region" description="Basic and acidic residues" evidence="1">
    <location>
        <begin position="220"/>
        <end position="231"/>
    </location>
</feature>
<feature type="region of interest" description="Disordered" evidence="1">
    <location>
        <begin position="219"/>
        <end position="239"/>
    </location>
</feature>
<protein>
    <recommendedName>
        <fullName evidence="2">RAMA domain-containing protein</fullName>
    </recommendedName>
</protein>
<feature type="compositionally biased region" description="Basic and acidic residues" evidence="1">
    <location>
        <begin position="308"/>
        <end position="325"/>
    </location>
</feature>
<dbReference type="AlphaFoldDB" id="A0A1J5QWI5"/>
<feature type="compositionally biased region" description="Pro residues" evidence="1">
    <location>
        <begin position="278"/>
        <end position="287"/>
    </location>
</feature>
<evidence type="ECO:0000313" key="3">
    <source>
        <dbReference type="EMBL" id="OIQ84164.1"/>
    </source>
</evidence>
<comment type="caution">
    <text evidence="3">The sequence shown here is derived from an EMBL/GenBank/DDBJ whole genome shotgun (WGS) entry which is preliminary data.</text>
</comment>
<dbReference type="InterPro" id="IPR040843">
    <property type="entry name" value="RAMA"/>
</dbReference>